<feature type="region of interest" description="Disordered" evidence="1">
    <location>
        <begin position="1"/>
        <end position="203"/>
    </location>
</feature>
<dbReference type="AlphaFoldDB" id="A0A6P6F3W7"/>
<accession>A0A6P6F3W7</accession>
<evidence type="ECO:0000313" key="3">
    <source>
        <dbReference type="RefSeq" id="XP_023579325.1"/>
    </source>
</evidence>
<protein>
    <submittedName>
        <fullName evidence="3">Uncharacterized protein LOC101572444</fullName>
    </submittedName>
</protein>
<name>A0A6P6F3W7_OCTDE</name>
<dbReference type="RefSeq" id="XP_023579325.1">
    <property type="nucleotide sequence ID" value="XM_023723557.1"/>
</dbReference>
<dbReference type="GeneID" id="101572444"/>
<dbReference type="InParanoid" id="A0A6P6F3W7"/>
<organism evidence="2 3">
    <name type="scientific">Octodon degus</name>
    <name type="common">Degu</name>
    <name type="synonym">Sciurus degus</name>
    <dbReference type="NCBI Taxonomy" id="10160"/>
    <lineage>
        <taxon>Eukaryota</taxon>
        <taxon>Metazoa</taxon>
        <taxon>Chordata</taxon>
        <taxon>Craniata</taxon>
        <taxon>Vertebrata</taxon>
        <taxon>Euteleostomi</taxon>
        <taxon>Mammalia</taxon>
        <taxon>Eutheria</taxon>
        <taxon>Euarchontoglires</taxon>
        <taxon>Glires</taxon>
        <taxon>Rodentia</taxon>
        <taxon>Hystricomorpha</taxon>
        <taxon>Octodontidae</taxon>
        <taxon>Octodon</taxon>
    </lineage>
</organism>
<feature type="compositionally biased region" description="Low complexity" evidence="1">
    <location>
        <begin position="59"/>
        <end position="74"/>
    </location>
</feature>
<keyword evidence="2" id="KW-1185">Reference proteome</keyword>
<evidence type="ECO:0000256" key="1">
    <source>
        <dbReference type="SAM" id="MobiDB-lite"/>
    </source>
</evidence>
<feature type="compositionally biased region" description="Low complexity" evidence="1">
    <location>
        <begin position="1"/>
        <end position="10"/>
    </location>
</feature>
<gene>
    <name evidence="3" type="primary">LOC101572444</name>
</gene>
<sequence>MATPTAAPATRLRRLSRDAARASKSSSLLGAMAAEARDSPRAQETVAGLGPESGSPRQLRPTPLPLGAPAAAAPFPNPPVKAEVPRPANSPGPLRSRLSGCHPPLPLEPPGRSLSEPAMRRLLSGRSRGAKASAAAVTEPTGPAGCEGAGGAAALQEARWAGAGRQRPEARESAVQRGPEGLGEGPGLQTPSFRDTVDAERRKSPGMEVGAECGGHFGPAVKVKGCCVAVCGRCRSGGSWLGILTSTAATSRNGRSSVKLFTAFRMRSINWLTRHQRLRKGPRSASRLSGKCLPHAGLQTCAGSGRVLEHGNLWR</sequence>
<evidence type="ECO:0000313" key="2">
    <source>
        <dbReference type="Proteomes" id="UP000515203"/>
    </source>
</evidence>
<feature type="compositionally biased region" description="Low complexity" evidence="1">
    <location>
        <begin position="152"/>
        <end position="164"/>
    </location>
</feature>
<proteinExistence type="predicted"/>
<feature type="compositionally biased region" description="Low complexity" evidence="1">
    <location>
        <begin position="124"/>
        <end position="144"/>
    </location>
</feature>
<dbReference type="Proteomes" id="UP000515203">
    <property type="component" value="Unplaced"/>
</dbReference>
<reference evidence="3" key="1">
    <citation type="submission" date="2025-08" db="UniProtKB">
        <authorList>
            <consortium name="RefSeq"/>
        </authorList>
    </citation>
    <scope>IDENTIFICATION</scope>
</reference>
<feature type="compositionally biased region" description="Low complexity" evidence="1">
    <location>
        <begin position="22"/>
        <end position="31"/>
    </location>
</feature>